<comment type="caution">
    <text evidence="9">The sequence shown here is derived from an EMBL/GenBank/DDBJ whole genome shotgun (WGS) entry which is preliminary data.</text>
</comment>
<dbReference type="SUPFAM" id="SSF56672">
    <property type="entry name" value="DNA/RNA polymerases"/>
    <property type="match status" value="1"/>
</dbReference>
<evidence type="ECO:0000313" key="9">
    <source>
        <dbReference type="EMBL" id="PKI61547.1"/>
    </source>
</evidence>
<keyword evidence="1" id="KW-0645">Protease</keyword>
<evidence type="ECO:0000259" key="8">
    <source>
        <dbReference type="Pfam" id="PF00078"/>
    </source>
</evidence>
<dbReference type="PANTHER" id="PTHR24559">
    <property type="entry name" value="TRANSPOSON TY3-I GAG-POL POLYPROTEIN"/>
    <property type="match status" value="1"/>
</dbReference>
<dbReference type="EMBL" id="PGOL01001028">
    <property type="protein sequence ID" value="PKI61547.1"/>
    <property type="molecule type" value="Genomic_DNA"/>
</dbReference>
<evidence type="ECO:0000256" key="1">
    <source>
        <dbReference type="ARBA" id="ARBA00022670"/>
    </source>
</evidence>
<evidence type="ECO:0000313" key="10">
    <source>
        <dbReference type="Proteomes" id="UP000233551"/>
    </source>
</evidence>
<dbReference type="FunFam" id="3.10.10.10:FF:000007">
    <property type="entry name" value="Retrovirus-related Pol polyprotein from transposon 17.6-like Protein"/>
    <property type="match status" value="1"/>
</dbReference>
<evidence type="ECO:0000256" key="7">
    <source>
        <dbReference type="ARBA" id="ARBA00022918"/>
    </source>
</evidence>
<dbReference type="GO" id="GO:0006508">
    <property type="term" value="P:proteolysis"/>
    <property type="evidence" value="ECO:0007669"/>
    <property type="project" value="UniProtKB-KW"/>
</dbReference>
<dbReference type="InterPro" id="IPR043502">
    <property type="entry name" value="DNA/RNA_pol_sf"/>
</dbReference>
<feature type="domain" description="Reverse transcriptase" evidence="8">
    <location>
        <begin position="2"/>
        <end position="101"/>
    </location>
</feature>
<evidence type="ECO:0000256" key="6">
    <source>
        <dbReference type="ARBA" id="ARBA00022801"/>
    </source>
</evidence>
<keyword evidence="6" id="KW-0378">Hydrolase</keyword>
<sequence length="141" mass="16531">MKDKTWRMCIDCQAINNITVKYRYHIPRLDDMLDELHGSCVFSKIDLKSSYHQIRMKEGDEWKTAFKTKYGLYEWLVMHFGLTNAPSTFMRLMNHVLRAFIGIQVDEEKVRAIQEWPSPTSVGNVRSFMNLLVLSAVREGL</sequence>
<evidence type="ECO:0000256" key="5">
    <source>
        <dbReference type="ARBA" id="ARBA00022759"/>
    </source>
</evidence>
<dbReference type="CDD" id="cd01647">
    <property type="entry name" value="RT_LTR"/>
    <property type="match status" value="1"/>
</dbReference>
<dbReference type="InterPro" id="IPR053134">
    <property type="entry name" value="RNA-dir_DNA_polymerase"/>
</dbReference>
<proteinExistence type="predicted"/>
<dbReference type="Proteomes" id="UP000233551">
    <property type="component" value="Unassembled WGS sequence"/>
</dbReference>
<keyword evidence="7" id="KW-0695">RNA-directed DNA polymerase</keyword>
<dbReference type="GO" id="GO:0003964">
    <property type="term" value="F:RNA-directed DNA polymerase activity"/>
    <property type="evidence" value="ECO:0007669"/>
    <property type="project" value="UniProtKB-KW"/>
</dbReference>
<dbReference type="PANTHER" id="PTHR24559:SF437">
    <property type="entry name" value="RNA-DIRECTED DNA POLYMERASE HOMOLOG"/>
    <property type="match status" value="1"/>
</dbReference>
<dbReference type="AlphaFoldDB" id="A0A2I0JZ01"/>
<keyword evidence="2" id="KW-0808">Transferase</keyword>
<accession>A0A2I0JZ01</accession>
<evidence type="ECO:0000256" key="4">
    <source>
        <dbReference type="ARBA" id="ARBA00022722"/>
    </source>
</evidence>
<dbReference type="GO" id="GO:0008233">
    <property type="term" value="F:peptidase activity"/>
    <property type="evidence" value="ECO:0007669"/>
    <property type="project" value="UniProtKB-KW"/>
</dbReference>
<dbReference type="Pfam" id="PF00078">
    <property type="entry name" value="RVT_1"/>
    <property type="match status" value="1"/>
</dbReference>
<protein>
    <recommendedName>
        <fullName evidence="8">Reverse transcriptase domain-containing protein</fullName>
    </recommendedName>
</protein>
<keyword evidence="5" id="KW-0255">Endonuclease</keyword>
<dbReference type="Gene3D" id="3.10.10.10">
    <property type="entry name" value="HIV Type 1 Reverse Transcriptase, subunit A, domain 1"/>
    <property type="match status" value="1"/>
</dbReference>
<reference evidence="9 10" key="1">
    <citation type="submission" date="2017-11" db="EMBL/GenBank/DDBJ databases">
        <title>De-novo sequencing of pomegranate (Punica granatum L.) genome.</title>
        <authorList>
            <person name="Akparov Z."/>
            <person name="Amiraslanov A."/>
            <person name="Hajiyeva S."/>
            <person name="Abbasov M."/>
            <person name="Kaur K."/>
            <person name="Hamwieh A."/>
            <person name="Solovyev V."/>
            <person name="Salamov A."/>
            <person name="Braich B."/>
            <person name="Kosarev P."/>
            <person name="Mahmoud A."/>
            <person name="Hajiyev E."/>
            <person name="Babayeva S."/>
            <person name="Izzatullayeva V."/>
            <person name="Mammadov A."/>
            <person name="Mammadov A."/>
            <person name="Sharifova S."/>
            <person name="Ojaghi J."/>
            <person name="Eynullazada K."/>
            <person name="Bayramov B."/>
            <person name="Abdulazimova A."/>
            <person name="Shahmuradov I."/>
        </authorList>
    </citation>
    <scope>NUCLEOTIDE SEQUENCE [LARGE SCALE GENOMIC DNA]</scope>
    <source>
        <strain evidence="10">cv. AG2017</strain>
        <tissue evidence="9">Leaf</tissue>
    </source>
</reference>
<dbReference type="STRING" id="22663.A0A2I0JZ01"/>
<dbReference type="Gene3D" id="3.30.70.270">
    <property type="match status" value="1"/>
</dbReference>
<gene>
    <name evidence="9" type="ORF">CRG98_018043</name>
</gene>
<evidence type="ECO:0000256" key="3">
    <source>
        <dbReference type="ARBA" id="ARBA00022695"/>
    </source>
</evidence>
<name>A0A2I0JZ01_PUNGR</name>
<keyword evidence="3" id="KW-0548">Nucleotidyltransferase</keyword>
<keyword evidence="10" id="KW-1185">Reference proteome</keyword>
<evidence type="ECO:0000256" key="2">
    <source>
        <dbReference type="ARBA" id="ARBA00022679"/>
    </source>
</evidence>
<dbReference type="InterPro" id="IPR043128">
    <property type="entry name" value="Rev_trsase/Diguanyl_cyclase"/>
</dbReference>
<dbReference type="InterPro" id="IPR000477">
    <property type="entry name" value="RT_dom"/>
</dbReference>
<dbReference type="GO" id="GO:0004519">
    <property type="term" value="F:endonuclease activity"/>
    <property type="evidence" value="ECO:0007669"/>
    <property type="project" value="UniProtKB-KW"/>
</dbReference>
<keyword evidence="4" id="KW-0540">Nuclease</keyword>
<organism evidence="9 10">
    <name type="scientific">Punica granatum</name>
    <name type="common">Pomegranate</name>
    <dbReference type="NCBI Taxonomy" id="22663"/>
    <lineage>
        <taxon>Eukaryota</taxon>
        <taxon>Viridiplantae</taxon>
        <taxon>Streptophyta</taxon>
        <taxon>Embryophyta</taxon>
        <taxon>Tracheophyta</taxon>
        <taxon>Spermatophyta</taxon>
        <taxon>Magnoliopsida</taxon>
        <taxon>eudicotyledons</taxon>
        <taxon>Gunneridae</taxon>
        <taxon>Pentapetalae</taxon>
        <taxon>rosids</taxon>
        <taxon>malvids</taxon>
        <taxon>Myrtales</taxon>
        <taxon>Lythraceae</taxon>
        <taxon>Punica</taxon>
    </lineage>
</organism>